<protein>
    <recommendedName>
        <fullName evidence="4">26 kDa periplasmic immunogenic protein</fullName>
    </recommendedName>
</protein>
<reference evidence="2 3" key="1">
    <citation type="journal article" date="2015" name="Nature">
        <title>rRNA introns, odd ribosomes, and small enigmatic genomes across a large radiation of phyla.</title>
        <authorList>
            <person name="Brown C.T."/>
            <person name="Hug L.A."/>
            <person name="Thomas B.C."/>
            <person name="Sharon I."/>
            <person name="Castelle C.J."/>
            <person name="Singh A."/>
            <person name="Wilkins M.J."/>
            <person name="Williams K.H."/>
            <person name="Banfield J.F."/>
        </authorList>
    </citation>
    <scope>NUCLEOTIDE SEQUENCE [LARGE SCALE GENOMIC DNA]</scope>
</reference>
<dbReference type="Gene3D" id="3.30.110.170">
    <property type="entry name" value="Protein of unknown function (DUF541), domain 1"/>
    <property type="match status" value="1"/>
</dbReference>
<dbReference type="AlphaFoldDB" id="A0A0G0XSR6"/>
<organism evidence="2 3">
    <name type="scientific">Candidatus Woesebacteria bacterium GW2011_GWD1_41_12</name>
    <dbReference type="NCBI Taxonomy" id="1618593"/>
    <lineage>
        <taxon>Bacteria</taxon>
        <taxon>Candidatus Woeseibacteriota</taxon>
    </lineage>
</organism>
<keyword evidence="1" id="KW-0812">Transmembrane</keyword>
<keyword evidence="1" id="KW-1133">Transmembrane helix</keyword>
<dbReference type="PANTHER" id="PTHR34387">
    <property type="entry name" value="SLR1258 PROTEIN"/>
    <property type="match status" value="1"/>
</dbReference>
<dbReference type="Gene3D" id="3.30.70.2970">
    <property type="entry name" value="Protein of unknown function (DUF541), domain 2"/>
    <property type="match status" value="1"/>
</dbReference>
<keyword evidence="1" id="KW-0472">Membrane</keyword>
<dbReference type="Pfam" id="PF04402">
    <property type="entry name" value="SIMPL"/>
    <property type="match status" value="1"/>
</dbReference>
<dbReference type="InterPro" id="IPR052022">
    <property type="entry name" value="26kDa_periplasmic_antigen"/>
</dbReference>
<dbReference type="GO" id="GO:0006974">
    <property type="term" value="P:DNA damage response"/>
    <property type="evidence" value="ECO:0007669"/>
    <property type="project" value="TreeGrafter"/>
</dbReference>
<feature type="transmembrane region" description="Helical" evidence="1">
    <location>
        <begin position="12"/>
        <end position="32"/>
    </location>
</feature>
<evidence type="ECO:0000313" key="3">
    <source>
        <dbReference type="Proteomes" id="UP000034275"/>
    </source>
</evidence>
<sequence>MKDESSKNIPAPANSVAAVIIFFVLLFVFAKWGPAINFSTTTQSKGEPFVVTGEGKVFVTPDTAIVTVGIQETGASLKTIQESVNKKSQALVDALKSMGINKEDIKTVSYNLYPQYDYTTSTTNRITGYQISTNYQVKVKDFDKVNEVLTTATGVGANAIGSVSFEVNDETEKEKLNEARELAVKEAKAKADGLSKAAGINLGKIVNISESQNAGDQIRPLYGMGGAPDVATKEIAVADIEPGQTEIQVTVSLSFEVR</sequence>
<gene>
    <name evidence="2" type="ORF">UU39_C0003G0002</name>
</gene>
<proteinExistence type="predicted"/>
<evidence type="ECO:0008006" key="4">
    <source>
        <dbReference type="Google" id="ProtNLM"/>
    </source>
</evidence>
<accession>A0A0G0XSR6</accession>
<evidence type="ECO:0000313" key="2">
    <source>
        <dbReference type="EMBL" id="KKR90952.1"/>
    </source>
</evidence>
<name>A0A0G0XSR6_9BACT</name>
<dbReference type="EMBL" id="LCAL01000003">
    <property type="protein sequence ID" value="KKR90952.1"/>
    <property type="molecule type" value="Genomic_DNA"/>
</dbReference>
<dbReference type="Proteomes" id="UP000034275">
    <property type="component" value="Unassembled WGS sequence"/>
</dbReference>
<dbReference type="PANTHER" id="PTHR34387:SF1">
    <property type="entry name" value="PERIPLASMIC IMMUNOGENIC PROTEIN"/>
    <property type="match status" value="1"/>
</dbReference>
<evidence type="ECO:0000256" key="1">
    <source>
        <dbReference type="SAM" id="Phobius"/>
    </source>
</evidence>
<dbReference type="InterPro" id="IPR007497">
    <property type="entry name" value="SIMPL/DUF541"/>
</dbReference>
<comment type="caution">
    <text evidence="2">The sequence shown here is derived from an EMBL/GenBank/DDBJ whole genome shotgun (WGS) entry which is preliminary data.</text>
</comment>